<evidence type="ECO:0000259" key="11">
    <source>
        <dbReference type="Pfam" id="PF01432"/>
    </source>
</evidence>
<dbReference type="Gene3D" id="3.40.390.10">
    <property type="entry name" value="Collagenase (Catalytic Domain)"/>
    <property type="match status" value="1"/>
</dbReference>
<dbReference type="Proteomes" id="UP000326924">
    <property type="component" value="Unassembled WGS sequence"/>
</dbReference>
<dbReference type="InParanoid" id="A0A5J5EXM0"/>
<keyword evidence="8 9" id="KW-0482">Metalloprotease</keyword>
<comment type="cofactor">
    <cofactor evidence="9">
        <name>Zn(2+)</name>
        <dbReference type="ChEBI" id="CHEBI:29105"/>
    </cofactor>
    <text evidence="9">Binds 1 zinc ion.</text>
</comment>
<comment type="caution">
    <text evidence="12">The sequence shown here is derived from an EMBL/GenBank/DDBJ whole genome shotgun (WGS) entry which is preliminary data.</text>
</comment>
<keyword evidence="4 9" id="KW-0645">Protease</keyword>
<keyword evidence="5 9" id="KW-0479">Metal-binding</keyword>
<dbReference type="CDD" id="cd06455">
    <property type="entry name" value="M3A_TOP"/>
    <property type="match status" value="1"/>
</dbReference>
<evidence type="ECO:0000256" key="10">
    <source>
        <dbReference type="SAM" id="Phobius"/>
    </source>
</evidence>
<dbReference type="FunCoup" id="A0A5J5EXM0">
    <property type="interactions" value="758"/>
</dbReference>
<proteinExistence type="inferred from homology"/>
<dbReference type="InterPro" id="IPR024079">
    <property type="entry name" value="MetalloPept_cat_dom_sf"/>
</dbReference>
<dbReference type="PANTHER" id="PTHR11804:SF84">
    <property type="entry name" value="SACCHAROLYSIN"/>
    <property type="match status" value="1"/>
</dbReference>
<evidence type="ECO:0000256" key="7">
    <source>
        <dbReference type="ARBA" id="ARBA00022833"/>
    </source>
</evidence>
<feature type="transmembrane region" description="Helical" evidence="10">
    <location>
        <begin position="72"/>
        <end position="97"/>
    </location>
</feature>
<feature type="domain" description="Peptidase M3A/M3B catalytic" evidence="11">
    <location>
        <begin position="311"/>
        <end position="664"/>
    </location>
</feature>
<evidence type="ECO:0000256" key="3">
    <source>
        <dbReference type="ARBA" id="ARBA00022490"/>
    </source>
</evidence>
<dbReference type="InterPro" id="IPR024080">
    <property type="entry name" value="Neurolysin/TOP_N"/>
</dbReference>
<dbReference type="GO" id="GO:0006518">
    <property type="term" value="P:peptide metabolic process"/>
    <property type="evidence" value="ECO:0007669"/>
    <property type="project" value="TreeGrafter"/>
</dbReference>
<dbReference type="Pfam" id="PF01432">
    <property type="entry name" value="Peptidase_M3"/>
    <property type="match status" value="2"/>
</dbReference>
<keyword evidence="10" id="KW-0812">Transmembrane</keyword>
<gene>
    <name evidence="12" type="ORF">FN846DRAFT_1028045</name>
</gene>
<dbReference type="OrthoDB" id="534666at2759"/>
<evidence type="ECO:0000313" key="12">
    <source>
        <dbReference type="EMBL" id="KAA8906668.1"/>
    </source>
</evidence>
<evidence type="ECO:0000256" key="1">
    <source>
        <dbReference type="ARBA" id="ARBA00004496"/>
    </source>
</evidence>
<dbReference type="InterPro" id="IPR001567">
    <property type="entry name" value="Pept_M3A_M3B_dom"/>
</dbReference>
<reference evidence="12 13" key="1">
    <citation type="submission" date="2019-09" db="EMBL/GenBank/DDBJ databases">
        <title>Draft genome of the ectomycorrhizal ascomycete Sphaerosporella brunnea.</title>
        <authorList>
            <consortium name="DOE Joint Genome Institute"/>
            <person name="Benucci G.M."/>
            <person name="Marozzi G."/>
            <person name="Antonielli L."/>
            <person name="Sanchez S."/>
            <person name="Marco P."/>
            <person name="Wang X."/>
            <person name="Falini L.B."/>
            <person name="Barry K."/>
            <person name="Haridas S."/>
            <person name="Lipzen A."/>
            <person name="Labutti K."/>
            <person name="Grigoriev I.V."/>
            <person name="Murat C."/>
            <person name="Martin F."/>
            <person name="Albertini E."/>
            <person name="Donnini D."/>
            <person name="Bonito G."/>
        </authorList>
    </citation>
    <scope>NUCLEOTIDE SEQUENCE [LARGE SCALE GENOMIC DNA]</scope>
    <source>
        <strain evidence="12 13">Sb_GMNB300</strain>
    </source>
</reference>
<evidence type="ECO:0000256" key="4">
    <source>
        <dbReference type="ARBA" id="ARBA00022670"/>
    </source>
</evidence>
<dbReference type="SUPFAM" id="SSF55486">
    <property type="entry name" value="Metalloproteases ('zincins'), catalytic domain"/>
    <property type="match status" value="1"/>
</dbReference>
<evidence type="ECO:0000256" key="2">
    <source>
        <dbReference type="ARBA" id="ARBA00006040"/>
    </source>
</evidence>
<protein>
    <recommendedName>
        <fullName evidence="11">Peptidase M3A/M3B catalytic domain-containing protein</fullName>
    </recommendedName>
</protein>
<dbReference type="FunFam" id="3.40.390.10:FF:000006">
    <property type="entry name" value="Thimet oligopeptidase 1"/>
    <property type="match status" value="1"/>
</dbReference>
<keyword evidence="10" id="KW-1133">Transmembrane helix</keyword>
<keyword evidence="7 9" id="KW-0862">Zinc</keyword>
<accession>A0A5J5EXM0</accession>
<evidence type="ECO:0000256" key="8">
    <source>
        <dbReference type="ARBA" id="ARBA00023049"/>
    </source>
</evidence>
<feature type="domain" description="Peptidase M3A/M3B catalytic" evidence="11">
    <location>
        <begin position="725"/>
        <end position="774"/>
    </location>
</feature>
<keyword evidence="6 9" id="KW-0378">Hydrolase</keyword>
<dbReference type="EMBL" id="VXIS01000087">
    <property type="protein sequence ID" value="KAA8906668.1"/>
    <property type="molecule type" value="Genomic_DNA"/>
</dbReference>
<sequence length="779" mass="89198">MHGAHWPLGTFRRRELTPHLRHLNRQLQHSHQPPSCALCPFTSLLLQFPPLQALPPPTPTSLAALAKPFFTLLSYISFLVLLLSIVFTLAPVARLFFGRLTPFTHTPESVLSTTHRLIGASRAVQDKIAKDVTPEAATYGNVVELLARDENVMGLESSIIGFYQYVSTEKELRDASSEAEKLLDEFGIESSMREDIFKLVSAVYKSNEKKPIDKSPEAIRVLEKMNEEYERNGLGLNEKDRARFKDIKKELSTLGIEFSKRLNEENGGIWFTPEELKGVPEDVLEGLKKGEGENEGKLFLTFKYTDLFPTMKYAVNPETRKKVFLGNENKCNENVELFRKAMKLRDEKARLLGFKSHAQFQLATKMAKSPQKVLGFLTDLRARLTPGGKEEIHGLRALKKQDLKEIGLQDDGKYYLWDHRYYDRLLLEKKYQLDSQKIAEYFPLKHTVDGMLKIFESLFGLEFVEVTDESKNVWHPDTKQYRVYNEKPADGSEQTFVGWLYLDLHPREGKYGHAANFNLQPGFTDETGKRHYPATALVCNFSKPTPTKPSLLKHDEVVTLFHELGHGIHDLVAITNYSRFHGTNVVRDFVEAPSQMLENWCWTVSELTSLSSHYETGEKIPEDMVKNIIRTKNVNAALFNLRQLHFAFYDMKVHTSNSLRTPRRLTLPLSTTSSELRSPCSTRQRDRATISVMERPLLDTLWVVMMLDTTDIFGPGFQHRHVLHCVKKSPMDGLIGRRYRHTVLEKGGSRDEMESLKEFLGREPNSDAFFEDLGLGKKE</sequence>
<dbReference type="GO" id="GO:0046872">
    <property type="term" value="F:metal ion binding"/>
    <property type="evidence" value="ECO:0007669"/>
    <property type="project" value="UniProtKB-UniRule"/>
</dbReference>
<dbReference type="PANTHER" id="PTHR11804">
    <property type="entry name" value="PROTEASE M3 THIMET OLIGOPEPTIDASE-RELATED"/>
    <property type="match status" value="1"/>
</dbReference>
<dbReference type="Gene3D" id="1.20.1050.40">
    <property type="entry name" value="Endopeptidase. Chain P, domain 1"/>
    <property type="match status" value="1"/>
</dbReference>
<dbReference type="FunFam" id="1.20.1050.40:FF:000001">
    <property type="entry name" value="Thimet oligopeptidase 1"/>
    <property type="match status" value="1"/>
</dbReference>
<evidence type="ECO:0000256" key="9">
    <source>
        <dbReference type="RuleBase" id="RU003435"/>
    </source>
</evidence>
<keyword evidence="10" id="KW-0472">Membrane</keyword>
<dbReference type="GO" id="GO:0005758">
    <property type="term" value="C:mitochondrial intermembrane space"/>
    <property type="evidence" value="ECO:0007669"/>
    <property type="project" value="TreeGrafter"/>
</dbReference>
<keyword evidence="3" id="KW-0963">Cytoplasm</keyword>
<name>A0A5J5EXM0_9PEZI</name>
<dbReference type="AlphaFoldDB" id="A0A5J5EXM0"/>
<dbReference type="GO" id="GO:0006508">
    <property type="term" value="P:proteolysis"/>
    <property type="evidence" value="ECO:0007669"/>
    <property type="project" value="UniProtKB-KW"/>
</dbReference>
<organism evidence="12 13">
    <name type="scientific">Sphaerosporella brunnea</name>
    <dbReference type="NCBI Taxonomy" id="1250544"/>
    <lineage>
        <taxon>Eukaryota</taxon>
        <taxon>Fungi</taxon>
        <taxon>Dikarya</taxon>
        <taxon>Ascomycota</taxon>
        <taxon>Pezizomycotina</taxon>
        <taxon>Pezizomycetes</taxon>
        <taxon>Pezizales</taxon>
        <taxon>Pyronemataceae</taxon>
        <taxon>Sphaerosporella</taxon>
    </lineage>
</organism>
<comment type="subcellular location">
    <subcellularLocation>
        <location evidence="1">Cytoplasm</location>
    </subcellularLocation>
</comment>
<comment type="similarity">
    <text evidence="2 9">Belongs to the peptidase M3 family.</text>
</comment>
<evidence type="ECO:0000256" key="6">
    <source>
        <dbReference type="ARBA" id="ARBA00022801"/>
    </source>
</evidence>
<dbReference type="InterPro" id="IPR045090">
    <property type="entry name" value="Pept_M3A_M3B"/>
</dbReference>
<keyword evidence="13" id="KW-1185">Reference proteome</keyword>
<dbReference type="InterPro" id="IPR024077">
    <property type="entry name" value="Neurolysin/TOP_dom2"/>
</dbReference>
<dbReference type="GO" id="GO:0004222">
    <property type="term" value="F:metalloendopeptidase activity"/>
    <property type="evidence" value="ECO:0007669"/>
    <property type="project" value="InterPro"/>
</dbReference>
<evidence type="ECO:0000313" key="13">
    <source>
        <dbReference type="Proteomes" id="UP000326924"/>
    </source>
</evidence>
<evidence type="ECO:0000256" key="5">
    <source>
        <dbReference type="ARBA" id="ARBA00022723"/>
    </source>
</evidence>
<dbReference type="Gene3D" id="1.10.1370.10">
    <property type="entry name" value="Neurolysin, domain 3"/>
    <property type="match status" value="1"/>
</dbReference>